<dbReference type="InterPro" id="IPR006913">
    <property type="entry name" value="CENP-V/GFA"/>
</dbReference>
<evidence type="ECO:0000256" key="1">
    <source>
        <dbReference type="ARBA" id="ARBA00005495"/>
    </source>
</evidence>
<protein>
    <submittedName>
        <fullName evidence="6">GFA family protein</fullName>
    </submittedName>
</protein>
<dbReference type="PROSITE" id="PS51891">
    <property type="entry name" value="CENP_V_GFA"/>
    <property type="match status" value="1"/>
</dbReference>
<keyword evidence="2" id="KW-0479">Metal-binding</keyword>
<evidence type="ECO:0000313" key="6">
    <source>
        <dbReference type="EMBL" id="MFC3050785.1"/>
    </source>
</evidence>
<reference evidence="7" key="1">
    <citation type="journal article" date="2019" name="Int. J. Syst. Evol. Microbiol.">
        <title>The Global Catalogue of Microorganisms (GCM) 10K type strain sequencing project: providing services to taxonomists for standard genome sequencing and annotation.</title>
        <authorList>
            <consortium name="The Broad Institute Genomics Platform"/>
            <consortium name="The Broad Institute Genome Sequencing Center for Infectious Disease"/>
            <person name="Wu L."/>
            <person name="Ma J."/>
        </authorList>
    </citation>
    <scope>NUCLEOTIDE SEQUENCE [LARGE SCALE GENOMIC DNA]</scope>
    <source>
        <strain evidence="7">KCTC 62164</strain>
    </source>
</reference>
<keyword evidence="7" id="KW-1185">Reference proteome</keyword>
<comment type="similarity">
    <text evidence="1">Belongs to the Gfa family.</text>
</comment>
<sequence length="159" mass="17330">MTDTTIQEGGCSCGDVRYQMLAEPMFVHCCHCTCCQQQTGAAFAVNAIIESDHVKLIKGTVAYTVVPSPSGRGQEIARCPTCHVALWSHYGGLGKKASFVRVGTLGTGHTISPDAFIYTSTKQPWVQIPDGMLAVPEYYNMKETWPAESQRRLSALLKS</sequence>
<evidence type="ECO:0000256" key="2">
    <source>
        <dbReference type="ARBA" id="ARBA00022723"/>
    </source>
</evidence>
<evidence type="ECO:0000256" key="3">
    <source>
        <dbReference type="ARBA" id="ARBA00022833"/>
    </source>
</evidence>
<dbReference type="EMBL" id="JBHRSL010000002">
    <property type="protein sequence ID" value="MFC3050785.1"/>
    <property type="molecule type" value="Genomic_DNA"/>
</dbReference>
<dbReference type="InterPro" id="IPR011057">
    <property type="entry name" value="Mss4-like_sf"/>
</dbReference>
<proteinExistence type="inferred from homology"/>
<keyword evidence="3" id="KW-0862">Zinc</keyword>
<evidence type="ECO:0000259" key="5">
    <source>
        <dbReference type="PROSITE" id="PS51891"/>
    </source>
</evidence>
<dbReference type="Gene3D" id="3.90.1590.10">
    <property type="entry name" value="glutathione-dependent formaldehyde- activating enzyme (gfa)"/>
    <property type="match status" value="1"/>
</dbReference>
<organism evidence="6 7">
    <name type="scientific">Kordiimonas pumila</name>
    <dbReference type="NCBI Taxonomy" id="2161677"/>
    <lineage>
        <taxon>Bacteria</taxon>
        <taxon>Pseudomonadati</taxon>
        <taxon>Pseudomonadota</taxon>
        <taxon>Alphaproteobacteria</taxon>
        <taxon>Kordiimonadales</taxon>
        <taxon>Kordiimonadaceae</taxon>
        <taxon>Kordiimonas</taxon>
    </lineage>
</organism>
<accession>A0ABV7D1M8</accession>
<comment type="caution">
    <text evidence="6">The sequence shown here is derived from an EMBL/GenBank/DDBJ whole genome shotgun (WGS) entry which is preliminary data.</text>
</comment>
<dbReference type="RefSeq" id="WP_194212610.1">
    <property type="nucleotide sequence ID" value="NZ_CP061205.1"/>
</dbReference>
<feature type="domain" description="CENP-V/GFA" evidence="5">
    <location>
        <begin position="7"/>
        <end position="126"/>
    </location>
</feature>
<evidence type="ECO:0000313" key="7">
    <source>
        <dbReference type="Proteomes" id="UP001595444"/>
    </source>
</evidence>
<dbReference type="PANTHER" id="PTHR33337:SF33">
    <property type="entry name" value="CENP-V_GFA DOMAIN-CONTAINING PROTEIN"/>
    <property type="match status" value="1"/>
</dbReference>
<evidence type="ECO:0000256" key="4">
    <source>
        <dbReference type="ARBA" id="ARBA00023239"/>
    </source>
</evidence>
<gene>
    <name evidence="6" type="ORF">ACFOKA_02590</name>
</gene>
<dbReference type="SUPFAM" id="SSF51316">
    <property type="entry name" value="Mss4-like"/>
    <property type="match status" value="1"/>
</dbReference>
<dbReference type="Pfam" id="PF04828">
    <property type="entry name" value="GFA"/>
    <property type="match status" value="1"/>
</dbReference>
<name>A0ABV7D1M8_9PROT</name>
<dbReference type="PANTHER" id="PTHR33337">
    <property type="entry name" value="GFA DOMAIN-CONTAINING PROTEIN"/>
    <property type="match status" value="1"/>
</dbReference>
<keyword evidence="4" id="KW-0456">Lyase</keyword>
<dbReference type="Proteomes" id="UP001595444">
    <property type="component" value="Unassembled WGS sequence"/>
</dbReference>